<gene>
    <name evidence="1" type="ORF">CQ006_21135</name>
</gene>
<dbReference type="AlphaFoldDB" id="A0A2S9DFY4"/>
<dbReference type="Proteomes" id="UP000239458">
    <property type="component" value="Unassembled WGS sequence"/>
</dbReference>
<protein>
    <recommendedName>
        <fullName evidence="3">Peptidase C39-like domain-containing protein</fullName>
    </recommendedName>
</protein>
<evidence type="ECO:0008006" key="3">
    <source>
        <dbReference type="Google" id="ProtNLM"/>
    </source>
</evidence>
<evidence type="ECO:0000313" key="2">
    <source>
        <dbReference type="Proteomes" id="UP000239458"/>
    </source>
</evidence>
<dbReference type="EMBL" id="PCQE01000043">
    <property type="protein sequence ID" value="PRB97106.1"/>
    <property type="molecule type" value="Genomic_DNA"/>
</dbReference>
<dbReference type="RefSeq" id="WP_054990313.1">
    <property type="nucleotide sequence ID" value="NZ_PCQE01000043.1"/>
</dbReference>
<proteinExistence type="predicted"/>
<accession>A0A2S9DFY4</accession>
<comment type="caution">
    <text evidence="1">The sequence shown here is derived from an EMBL/GenBank/DDBJ whole genome shotgun (WGS) entry which is preliminary data.</text>
</comment>
<reference evidence="1 2" key="1">
    <citation type="submission" date="2017-09" db="EMBL/GenBank/DDBJ databases">
        <title>Genomic, metabolic, and phenotypic characteristics of bacterial isolates from the natural microbiome of the model nematode Caenorhabditis elegans.</title>
        <authorList>
            <person name="Zimmermann J."/>
            <person name="Obeng N."/>
            <person name="Yang W."/>
            <person name="Obeng O."/>
            <person name="Kissoyan K."/>
            <person name="Pees B."/>
            <person name="Dirksen P."/>
            <person name="Hoppner M."/>
            <person name="Franke A."/>
            <person name="Rosenstiel P."/>
            <person name="Leippe M."/>
            <person name="Dierking K."/>
            <person name="Kaleta C."/>
            <person name="Schulenburg H."/>
        </authorList>
    </citation>
    <scope>NUCLEOTIDE SEQUENCE [LARGE SCALE GENOMIC DNA]</scope>
    <source>
        <strain evidence="1 2">MYb184</strain>
    </source>
</reference>
<organism evidence="1 2">
    <name type="scientific">Pseudomonas cedrina</name>
    <dbReference type="NCBI Taxonomy" id="651740"/>
    <lineage>
        <taxon>Bacteria</taxon>
        <taxon>Pseudomonadati</taxon>
        <taxon>Pseudomonadota</taxon>
        <taxon>Gammaproteobacteria</taxon>
        <taxon>Pseudomonadales</taxon>
        <taxon>Pseudomonadaceae</taxon>
        <taxon>Pseudomonas</taxon>
    </lineage>
</organism>
<sequence length="225" mass="24505">MNTMCVSRWLMVSPKGPETCAENGALVHLRQGDADGACGPYALMMALLTLGVLERKEITDMNLWDGRSREGKFRNALISHGALISSGTNGEDLASLAQHFRGSGIEAEHVTGSKKQLVSELRDALDSDGIPLIGVSWSKHSGHWMMVVGHQGYVHEGQYQLTHLLCLDPSTEAPRASLWNAVIEVFTEEGQSVSRGIYSSNHWGMDGHTSACKLDEAVVLECNEE</sequence>
<evidence type="ECO:0000313" key="1">
    <source>
        <dbReference type="EMBL" id="PRB97106.1"/>
    </source>
</evidence>
<name>A0A2S9DFY4_PSECE</name>